<protein>
    <recommendedName>
        <fullName evidence="2">Doublecortin domain-containing protein</fullName>
    </recommendedName>
</protein>
<proteinExistence type="predicted"/>
<organism evidence="3 4">
    <name type="scientific">Mesorhabditis spiculigera</name>
    <dbReference type="NCBI Taxonomy" id="96644"/>
    <lineage>
        <taxon>Eukaryota</taxon>
        <taxon>Metazoa</taxon>
        <taxon>Ecdysozoa</taxon>
        <taxon>Nematoda</taxon>
        <taxon>Chromadorea</taxon>
        <taxon>Rhabditida</taxon>
        <taxon>Rhabditina</taxon>
        <taxon>Rhabditomorpha</taxon>
        <taxon>Rhabditoidea</taxon>
        <taxon>Rhabditidae</taxon>
        <taxon>Mesorhabditinae</taxon>
        <taxon>Mesorhabditis</taxon>
    </lineage>
</organism>
<dbReference type="GO" id="GO:0005815">
    <property type="term" value="C:microtubule organizing center"/>
    <property type="evidence" value="ECO:0007669"/>
    <property type="project" value="TreeGrafter"/>
</dbReference>
<dbReference type="PANTHER" id="PTHR23004">
    <property type="entry name" value="DOUBLECORTIN DOMAIN CONTAINING 2"/>
    <property type="match status" value="1"/>
</dbReference>
<dbReference type="Proteomes" id="UP001177023">
    <property type="component" value="Unassembled WGS sequence"/>
</dbReference>
<sequence length="383" mass="41109">MTETPSSKRSVRKKPKNWTGGAGVPSYALADTRRVRIFKNGDVNHPGVRMVVNPRQIREMSAFLDLVNQKLQMIAGARRLFTVGGKEVKRIDALQNDTDYVASANHFTPMAYGQTLTRSASSFITSVTSPSLAAQTARPSRSSEPRAAKSTGEKRKRAKSHAPPGTAPASTDLTVRIKKLVKNGEKKLEKAFSFGDNGESTTKKVKKRVQNGVDSVKKTGGDLHEGGKKVVRKTKKKVKENLDVVIDKVQDTADGANAHVVGAAAAGGAAIGATGAALNHTVSDVLSDKENDDHAHKIDDHAHEVEHHSEVVIDEVAGGAPSHPGSRRQSLAAHSVKSHHSAHGSGDEHEHEHEHEGGDTERSKGSDSSRRTLVLSRNGKPEH</sequence>
<keyword evidence="4" id="KW-1185">Reference proteome</keyword>
<accession>A0AA36CKB1</accession>
<reference evidence="3" key="1">
    <citation type="submission" date="2023-06" db="EMBL/GenBank/DDBJ databases">
        <authorList>
            <person name="Delattre M."/>
        </authorList>
    </citation>
    <scope>NUCLEOTIDE SEQUENCE</scope>
    <source>
        <strain evidence="3">AF72</strain>
    </source>
</reference>
<evidence type="ECO:0000256" key="1">
    <source>
        <dbReference type="SAM" id="MobiDB-lite"/>
    </source>
</evidence>
<dbReference type="Pfam" id="PF03607">
    <property type="entry name" value="DCX"/>
    <property type="match status" value="1"/>
</dbReference>
<feature type="non-terminal residue" evidence="3">
    <location>
        <position position="1"/>
    </location>
</feature>
<dbReference type="SMART" id="SM00537">
    <property type="entry name" value="DCX"/>
    <property type="match status" value="1"/>
</dbReference>
<dbReference type="PROSITE" id="PS50309">
    <property type="entry name" value="DC"/>
    <property type="match status" value="1"/>
</dbReference>
<evidence type="ECO:0000313" key="4">
    <source>
        <dbReference type="Proteomes" id="UP001177023"/>
    </source>
</evidence>
<feature type="compositionally biased region" description="Polar residues" evidence="1">
    <location>
        <begin position="129"/>
        <end position="140"/>
    </location>
</feature>
<name>A0AA36CKB1_9BILA</name>
<dbReference type="Gene3D" id="1.20.120.20">
    <property type="entry name" value="Apolipoprotein"/>
    <property type="match status" value="1"/>
</dbReference>
<dbReference type="EMBL" id="CATQJA010002252">
    <property type="protein sequence ID" value="CAJ0570123.1"/>
    <property type="molecule type" value="Genomic_DNA"/>
</dbReference>
<dbReference type="SUPFAM" id="SSF89837">
    <property type="entry name" value="Doublecortin (DC)"/>
    <property type="match status" value="1"/>
</dbReference>
<dbReference type="InterPro" id="IPR003533">
    <property type="entry name" value="Doublecortin_dom"/>
</dbReference>
<feature type="region of interest" description="Disordered" evidence="1">
    <location>
        <begin position="1"/>
        <end position="23"/>
    </location>
</feature>
<dbReference type="GO" id="GO:0005874">
    <property type="term" value="C:microtubule"/>
    <property type="evidence" value="ECO:0007669"/>
    <property type="project" value="TreeGrafter"/>
</dbReference>
<dbReference type="Gene3D" id="3.10.20.230">
    <property type="entry name" value="Doublecortin domain"/>
    <property type="match status" value="1"/>
</dbReference>
<dbReference type="GO" id="GO:0035556">
    <property type="term" value="P:intracellular signal transduction"/>
    <property type="evidence" value="ECO:0007669"/>
    <property type="project" value="InterPro"/>
</dbReference>
<feature type="compositionally biased region" description="Basic and acidic residues" evidence="1">
    <location>
        <begin position="141"/>
        <end position="153"/>
    </location>
</feature>
<dbReference type="PANTHER" id="PTHR23004:SF11">
    <property type="entry name" value="PROTEIN RPI-1"/>
    <property type="match status" value="1"/>
</dbReference>
<dbReference type="AlphaFoldDB" id="A0AA36CKB1"/>
<feature type="domain" description="Doublecortin" evidence="2">
    <location>
        <begin position="33"/>
        <end position="113"/>
    </location>
</feature>
<feature type="compositionally biased region" description="Basic and acidic residues" evidence="1">
    <location>
        <begin position="345"/>
        <end position="370"/>
    </location>
</feature>
<evidence type="ECO:0000259" key="2">
    <source>
        <dbReference type="PROSITE" id="PS50309"/>
    </source>
</evidence>
<comment type="caution">
    <text evidence="3">The sequence shown here is derived from an EMBL/GenBank/DDBJ whole genome shotgun (WGS) entry which is preliminary data.</text>
</comment>
<feature type="region of interest" description="Disordered" evidence="1">
    <location>
        <begin position="129"/>
        <end position="172"/>
    </location>
</feature>
<feature type="region of interest" description="Disordered" evidence="1">
    <location>
        <begin position="317"/>
        <end position="383"/>
    </location>
</feature>
<gene>
    <name evidence="3" type="ORF">MSPICULIGERA_LOCUS8571</name>
</gene>
<dbReference type="InterPro" id="IPR036572">
    <property type="entry name" value="Doublecortin_dom_sf"/>
</dbReference>
<evidence type="ECO:0000313" key="3">
    <source>
        <dbReference type="EMBL" id="CAJ0570123.1"/>
    </source>
</evidence>